<dbReference type="PANTHER" id="PTHR35832">
    <property type="entry name" value="OS12G0248400 PROTEIN-RELATED"/>
    <property type="match status" value="1"/>
</dbReference>
<name>A0A3B5XUC3_WHEAT</name>
<dbReference type="EnsemblPlants" id="TraesCS1A02G012200.1">
    <property type="protein sequence ID" value="TraesCS1A02G012200.1"/>
    <property type="gene ID" value="TraesCS1A02G012200"/>
</dbReference>
<proteinExistence type="predicted"/>
<evidence type="ECO:0000313" key="2">
    <source>
        <dbReference type="EnsemblPlants" id="TraesCS1A02G012200.1"/>
    </source>
</evidence>
<dbReference type="PaxDb" id="4565-Traes_1AS_5BE74BBF2.1"/>
<dbReference type="Gramene" id="TraesROB_scaffold_010828_01G000100.1">
    <property type="protein sequence ID" value="TraesROB_scaffold_010828_01G000100.1"/>
    <property type="gene ID" value="TraesROB_scaffold_010828_01G000100"/>
</dbReference>
<feature type="region of interest" description="Disordered" evidence="1">
    <location>
        <begin position="126"/>
        <end position="146"/>
    </location>
</feature>
<reference evidence="2" key="2">
    <citation type="submission" date="2018-10" db="UniProtKB">
        <authorList>
            <consortium name="EnsemblPlants"/>
        </authorList>
    </citation>
    <scope>IDENTIFICATION</scope>
</reference>
<feature type="compositionally biased region" description="Polar residues" evidence="1">
    <location>
        <begin position="132"/>
        <end position="146"/>
    </location>
</feature>
<dbReference type="AlphaFoldDB" id="A0A3B5XUC3"/>
<organism evidence="2">
    <name type="scientific">Triticum aestivum</name>
    <name type="common">Wheat</name>
    <dbReference type="NCBI Taxonomy" id="4565"/>
    <lineage>
        <taxon>Eukaryota</taxon>
        <taxon>Viridiplantae</taxon>
        <taxon>Streptophyta</taxon>
        <taxon>Embryophyta</taxon>
        <taxon>Tracheophyta</taxon>
        <taxon>Spermatophyta</taxon>
        <taxon>Magnoliopsida</taxon>
        <taxon>Liliopsida</taxon>
        <taxon>Poales</taxon>
        <taxon>Poaceae</taxon>
        <taxon>BOP clade</taxon>
        <taxon>Pooideae</taxon>
        <taxon>Triticodae</taxon>
        <taxon>Triticeae</taxon>
        <taxon>Triticinae</taxon>
        <taxon>Triticum</taxon>
    </lineage>
</organism>
<dbReference type="Gramene" id="TraesCS1A02G012200.1">
    <property type="protein sequence ID" value="TraesCS1A02G012200.1"/>
    <property type="gene ID" value="TraesCS1A02G012200"/>
</dbReference>
<dbReference type="Proteomes" id="UP000019116">
    <property type="component" value="Chromosome 1A"/>
</dbReference>
<dbReference type="PANTHER" id="PTHR35832:SF17">
    <property type="match status" value="1"/>
</dbReference>
<dbReference type="OrthoDB" id="627753at2759"/>
<dbReference type="Gene3D" id="1.20.930.20">
    <property type="entry name" value="Adaptor protein Cbl, N-terminal domain"/>
    <property type="match status" value="1"/>
</dbReference>
<reference evidence="2" key="1">
    <citation type="submission" date="2018-08" db="EMBL/GenBank/DDBJ databases">
        <authorList>
            <person name="Rossello M."/>
        </authorList>
    </citation>
    <scope>NUCLEOTIDE SEQUENCE [LARGE SCALE GENOMIC DNA]</scope>
    <source>
        <strain evidence="2">cv. Chinese Spring</strain>
    </source>
</reference>
<dbReference type="Gramene" id="TraesCLE_scaffold_018334_01G000100.1">
    <property type="protein sequence ID" value="TraesCLE_scaffold_018334_01G000100.1"/>
    <property type="gene ID" value="TraesCLE_scaffold_018334_01G000100"/>
</dbReference>
<dbReference type="CDD" id="cd21037">
    <property type="entry name" value="MLKL_NTD"/>
    <property type="match status" value="1"/>
</dbReference>
<dbReference type="Gramene" id="TraesWEE_scaffold_018329_01G000100.1">
    <property type="protein sequence ID" value="TraesWEE_scaffold_018329_01G000100.1"/>
    <property type="gene ID" value="TraesWEE_scaffold_018329_01G000100"/>
</dbReference>
<dbReference type="Gramene" id="TraesRN1A0100027500.1">
    <property type="protein sequence ID" value="TraesRN1A0100027500.1"/>
    <property type="gene ID" value="TraesRN1A0100027500"/>
</dbReference>
<dbReference type="Gramene" id="TraesCS1A03G0031000.1">
    <property type="protein sequence ID" value="TraesCS1A03G0031000.1.CDS"/>
    <property type="gene ID" value="TraesCS1A03G0031000"/>
</dbReference>
<dbReference type="InterPro" id="IPR059179">
    <property type="entry name" value="MLKL-like_MCAfunc"/>
</dbReference>
<dbReference type="GO" id="GO:0007166">
    <property type="term" value="P:cell surface receptor signaling pathway"/>
    <property type="evidence" value="ECO:0007669"/>
    <property type="project" value="InterPro"/>
</dbReference>
<dbReference type="InterPro" id="IPR036537">
    <property type="entry name" value="Adaptor_Cbl_N_dom_sf"/>
</dbReference>
<dbReference type="Gramene" id="TraesCAD_scaffold_093873_01G000100.1">
    <property type="protein sequence ID" value="TraesCAD_scaffold_093873_01G000100.1"/>
    <property type="gene ID" value="TraesCAD_scaffold_093873_01G000100"/>
</dbReference>
<sequence length="168" mass="19009">MVDVMGGVAWIIGVALKIKEAASTVHQNKKDRHHIKRRVEILNKTLSHHENNTELMEDSAVTAALEALEVITVCQQERCILCAFYTAGRLSRKLGKVEQRISYLNSDAMLTIMSYQLLRKFHDGAPPHPPTQIYSPGTHTPLQPPSRSQKVVRMIPVYTPTPYMCLYK</sequence>
<evidence type="ECO:0000256" key="1">
    <source>
        <dbReference type="SAM" id="MobiDB-lite"/>
    </source>
</evidence>
<accession>A0A3B5XUC3</accession>
<dbReference type="OMA" id="TIMSYQL"/>
<keyword evidence="3" id="KW-1185">Reference proteome</keyword>
<evidence type="ECO:0000313" key="3">
    <source>
        <dbReference type="Proteomes" id="UP000019116"/>
    </source>
</evidence>
<protein>
    <submittedName>
        <fullName evidence="2">Uncharacterized protein</fullName>
    </submittedName>
</protein>
<dbReference type="SMR" id="A0A3B5XUC3"/>